<evidence type="ECO:0000313" key="2">
    <source>
        <dbReference type="Proteomes" id="UP000001819"/>
    </source>
</evidence>
<feature type="region of interest" description="Disordered" evidence="1">
    <location>
        <begin position="1"/>
        <end position="44"/>
    </location>
</feature>
<proteinExistence type="predicted"/>
<dbReference type="KEGG" id="dpo:6903457"/>
<dbReference type="ExpressionAtlas" id="A0A6I8UX31">
    <property type="expression patterns" value="baseline"/>
</dbReference>
<sequence>MNLNLDEHFKQSQGQEASSSCNTERRKRHRSLDDENTSKTRQALDIEPKKRRIEFLNLESLRYRPSRSYCTKRHLHRTAGPKPLVSKTMEDALAKNPSLAKTRRSLLNRFEAAIEKPMESVVAQYDPMAGLSNTLARLEIFQSMDIDKEE</sequence>
<reference evidence="3" key="1">
    <citation type="submission" date="2025-08" db="UniProtKB">
        <authorList>
            <consortium name="RefSeq"/>
        </authorList>
    </citation>
    <scope>IDENTIFICATION</scope>
    <source>
        <strain evidence="3">MV-25-SWS-2005</strain>
        <tissue evidence="3">Whole body</tissue>
    </source>
</reference>
<organism evidence="2 3">
    <name type="scientific">Drosophila pseudoobscura pseudoobscura</name>
    <name type="common">Fruit fly</name>
    <dbReference type="NCBI Taxonomy" id="46245"/>
    <lineage>
        <taxon>Eukaryota</taxon>
        <taxon>Metazoa</taxon>
        <taxon>Ecdysozoa</taxon>
        <taxon>Arthropoda</taxon>
        <taxon>Hexapoda</taxon>
        <taxon>Insecta</taxon>
        <taxon>Pterygota</taxon>
        <taxon>Neoptera</taxon>
        <taxon>Endopterygota</taxon>
        <taxon>Diptera</taxon>
        <taxon>Brachycera</taxon>
        <taxon>Muscomorpha</taxon>
        <taxon>Ephydroidea</taxon>
        <taxon>Drosophilidae</taxon>
        <taxon>Drosophila</taxon>
        <taxon>Sophophora</taxon>
    </lineage>
</organism>
<feature type="compositionally biased region" description="Basic and acidic residues" evidence="1">
    <location>
        <begin position="1"/>
        <end position="10"/>
    </location>
</feature>
<dbReference type="Proteomes" id="UP000001819">
    <property type="component" value="Chromosome 4"/>
</dbReference>
<dbReference type="InParanoid" id="A0A6I8UX31"/>
<accession>A0A6I8UX31</accession>
<feature type="compositionally biased region" description="Basic and acidic residues" evidence="1">
    <location>
        <begin position="31"/>
        <end position="44"/>
    </location>
</feature>
<evidence type="ECO:0000313" key="3">
    <source>
        <dbReference type="RefSeq" id="XP_002132336.2"/>
    </source>
</evidence>
<keyword evidence="2" id="KW-1185">Reference proteome</keyword>
<protein>
    <submittedName>
        <fullName evidence="3">Uncharacterized protein</fullName>
    </submittedName>
</protein>
<feature type="compositionally biased region" description="Polar residues" evidence="1">
    <location>
        <begin position="11"/>
        <end position="22"/>
    </location>
</feature>
<name>A0A6I8UX31_DROPS</name>
<dbReference type="AlphaFoldDB" id="A0A6I8UX31"/>
<evidence type="ECO:0000256" key="1">
    <source>
        <dbReference type="SAM" id="MobiDB-lite"/>
    </source>
</evidence>
<dbReference type="RefSeq" id="XP_002132336.2">
    <property type="nucleotide sequence ID" value="XM_002132300.3"/>
</dbReference>
<gene>
    <name evidence="3" type="primary">LOC6903457</name>
</gene>